<organism evidence="3 4">
    <name type="scientific">Nephila pilipes</name>
    <name type="common">Giant wood spider</name>
    <name type="synonym">Nephila maculata</name>
    <dbReference type="NCBI Taxonomy" id="299642"/>
    <lineage>
        <taxon>Eukaryota</taxon>
        <taxon>Metazoa</taxon>
        <taxon>Ecdysozoa</taxon>
        <taxon>Arthropoda</taxon>
        <taxon>Chelicerata</taxon>
        <taxon>Arachnida</taxon>
        <taxon>Araneae</taxon>
        <taxon>Araneomorphae</taxon>
        <taxon>Entelegynae</taxon>
        <taxon>Araneoidea</taxon>
        <taxon>Nephilidae</taxon>
        <taxon>Nephila</taxon>
    </lineage>
</organism>
<comment type="caution">
    <text evidence="3">The sequence shown here is derived from an EMBL/GenBank/DDBJ whole genome shotgun (WGS) entry which is preliminary data.</text>
</comment>
<protein>
    <submittedName>
        <fullName evidence="3">Uncharacterized protein</fullName>
    </submittedName>
</protein>
<keyword evidence="2" id="KW-0812">Transmembrane</keyword>
<evidence type="ECO:0000313" key="3">
    <source>
        <dbReference type="EMBL" id="GFS64631.1"/>
    </source>
</evidence>
<dbReference type="OrthoDB" id="6429049at2759"/>
<keyword evidence="2" id="KW-0472">Membrane</keyword>
<sequence>MPLQNGVDLRDLTEPPPYMDRMIICCETEIEFITYDYEIPRRLDTISLQRLSNFFIELELIHRYTLKMPHRSKKDHRNGHNSGSRWHNFHFSGKLILCSVIFGFLLILIGGILLAIGMDRDEDAKSDNYDDLQKKPPLMFVGPVIMGIGGFTVIVGILMCLVETKVFRTRAADSNPLINGEGGESARRVSEAGGIESNPTAIPSTSHHDRNHKKTSKKTKSGKNSHKSKSQKEASSSSSLSSEPIPINSPKNFLSASDTFLTPQNSFAQENMPMQKNSRDATNQTSASLMKSFTSSGEQWNASTEFQTPSASLNDNSPTFQRSHESNETPSPQSVLSIPVTPIGSVIKNVKHEFLTPQNSNAEILTETPRRVVTQNQENEFEYNKHDFLTPKNSNAEMLDTPEHRIENSLEQAIPVYNDRKAPVENCAENSSTISVTADVHIPPKQESSKVNETYSLPKAQEVIQHSDVNIPKKDVSQNNNIDRKSQSSDTLISKSPRNNQVDNISPTGNEKKAIESNAKPSNLLNSENREANCDNVSDHKNDDIIQN</sequence>
<evidence type="ECO:0000256" key="1">
    <source>
        <dbReference type="SAM" id="MobiDB-lite"/>
    </source>
</evidence>
<feature type="compositionally biased region" description="Basic and acidic residues" evidence="1">
    <location>
        <begin position="528"/>
        <end position="548"/>
    </location>
</feature>
<accession>A0A8X6MKH4</accession>
<feature type="compositionally biased region" description="Polar residues" evidence="1">
    <location>
        <begin position="488"/>
        <end position="509"/>
    </location>
</feature>
<keyword evidence="4" id="KW-1185">Reference proteome</keyword>
<feature type="compositionally biased region" description="Basic and acidic residues" evidence="1">
    <location>
        <begin position="471"/>
        <end position="487"/>
    </location>
</feature>
<evidence type="ECO:0000256" key="2">
    <source>
        <dbReference type="SAM" id="Phobius"/>
    </source>
</evidence>
<keyword evidence="2" id="KW-1133">Transmembrane helix</keyword>
<feature type="compositionally biased region" description="Low complexity" evidence="1">
    <location>
        <begin position="233"/>
        <end position="242"/>
    </location>
</feature>
<gene>
    <name evidence="3" type="primary">NCL1_23389</name>
    <name evidence="3" type="ORF">NPIL_431161</name>
</gene>
<feature type="region of interest" description="Disordered" evidence="1">
    <location>
        <begin position="269"/>
        <end position="337"/>
    </location>
</feature>
<name>A0A8X6MKH4_NEPPI</name>
<dbReference type="Proteomes" id="UP000887013">
    <property type="component" value="Unassembled WGS sequence"/>
</dbReference>
<evidence type="ECO:0000313" key="4">
    <source>
        <dbReference type="Proteomes" id="UP000887013"/>
    </source>
</evidence>
<feature type="transmembrane region" description="Helical" evidence="2">
    <location>
        <begin position="138"/>
        <end position="162"/>
    </location>
</feature>
<feature type="region of interest" description="Disordered" evidence="1">
    <location>
        <begin position="466"/>
        <end position="548"/>
    </location>
</feature>
<feature type="region of interest" description="Disordered" evidence="1">
    <location>
        <begin position="174"/>
        <end position="257"/>
    </location>
</feature>
<reference evidence="3" key="1">
    <citation type="submission" date="2020-08" db="EMBL/GenBank/DDBJ databases">
        <title>Multicomponent nature underlies the extraordinary mechanical properties of spider dragline silk.</title>
        <authorList>
            <person name="Kono N."/>
            <person name="Nakamura H."/>
            <person name="Mori M."/>
            <person name="Yoshida Y."/>
            <person name="Ohtoshi R."/>
            <person name="Malay A.D."/>
            <person name="Moran D.A.P."/>
            <person name="Tomita M."/>
            <person name="Numata K."/>
            <person name="Arakawa K."/>
        </authorList>
    </citation>
    <scope>NUCLEOTIDE SEQUENCE</scope>
</reference>
<feature type="compositionally biased region" description="Basic residues" evidence="1">
    <location>
        <begin position="209"/>
        <end position="229"/>
    </location>
</feature>
<proteinExistence type="predicted"/>
<dbReference type="AlphaFoldDB" id="A0A8X6MKH4"/>
<dbReference type="EMBL" id="BMAW01094291">
    <property type="protein sequence ID" value="GFS64631.1"/>
    <property type="molecule type" value="Genomic_DNA"/>
</dbReference>
<feature type="compositionally biased region" description="Polar residues" evidence="1">
    <location>
        <begin position="269"/>
        <end position="321"/>
    </location>
</feature>
<feature type="transmembrane region" description="Helical" evidence="2">
    <location>
        <begin position="95"/>
        <end position="118"/>
    </location>
</feature>